<dbReference type="InterPro" id="IPR001461">
    <property type="entry name" value="Aspartic_peptidase_A1"/>
</dbReference>
<name>A0ABN7VLD5_GIGMA</name>
<evidence type="ECO:0000259" key="4">
    <source>
        <dbReference type="PROSITE" id="PS51767"/>
    </source>
</evidence>
<dbReference type="PROSITE" id="PS00141">
    <property type="entry name" value="ASP_PROTEASE"/>
    <property type="match status" value="1"/>
</dbReference>
<feature type="domain" description="Peptidase A1" evidence="4">
    <location>
        <begin position="1"/>
        <end position="129"/>
    </location>
</feature>
<comment type="caution">
    <text evidence="5">The sequence shown here is derived from an EMBL/GenBank/DDBJ whole genome shotgun (WGS) entry which is preliminary data.</text>
</comment>
<evidence type="ECO:0000256" key="3">
    <source>
        <dbReference type="RuleBase" id="RU000454"/>
    </source>
</evidence>
<protein>
    <submittedName>
        <fullName evidence="5">42020_t:CDS:1</fullName>
    </submittedName>
</protein>
<evidence type="ECO:0000313" key="6">
    <source>
        <dbReference type="Proteomes" id="UP000789901"/>
    </source>
</evidence>
<dbReference type="Gene3D" id="2.40.70.10">
    <property type="entry name" value="Acid Proteases"/>
    <property type="match status" value="1"/>
</dbReference>
<dbReference type="SUPFAM" id="SSF50630">
    <property type="entry name" value="Acid proteases"/>
    <property type="match status" value="1"/>
</dbReference>
<dbReference type="PANTHER" id="PTHR47966:SF75">
    <property type="entry name" value="ENDOPEPTIDASE (CTSD), PUTATIVE (AFU_ORTHOLOGUE AFUA_4G07040)-RELATED"/>
    <property type="match status" value="1"/>
</dbReference>
<dbReference type="InterPro" id="IPR001969">
    <property type="entry name" value="Aspartic_peptidase_AS"/>
</dbReference>
<dbReference type="InterPro" id="IPR021109">
    <property type="entry name" value="Peptidase_aspartic_dom_sf"/>
</dbReference>
<reference evidence="5 6" key="1">
    <citation type="submission" date="2021-06" db="EMBL/GenBank/DDBJ databases">
        <authorList>
            <person name="Kallberg Y."/>
            <person name="Tangrot J."/>
            <person name="Rosling A."/>
        </authorList>
    </citation>
    <scope>NUCLEOTIDE SEQUENCE [LARGE SCALE GENOMIC DNA]</scope>
    <source>
        <strain evidence="5 6">120-4 pot B 10/14</strain>
    </source>
</reference>
<dbReference type="Pfam" id="PF00026">
    <property type="entry name" value="Asp"/>
    <property type="match status" value="1"/>
</dbReference>
<proteinExistence type="inferred from homology"/>
<dbReference type="PANTHER" id="PTHR47966">
    <property type="entry name" value="BETA-SITE APP-CLEAVING ENZYME, ISOFORM A-RELATED"/>
    <property type="match status" value="1"/>
</dbReference>
<gene>
    <name evidence="5" type="ORF">GMARGA_LOCUS20154</name>
</gene>
<accession>A0ABN7VLD5</accession>
<dbReference type="PRINTS" id="PR00792">
    <property type="entry name" value="PEPSIN"/>
</dbReference>
<evidence type="ECO:0000256" key="1">
    <source>
        <dbReference type="ARBA" id="ARBA00007447"/>
    </source>
</evidence>
<dbReference type="InterPro" id="IPR033121">
    <property type="entry name" value="PEPTIDASE_A1"/>
</dbReference>
<evidence type="ECO:0000256" key="2">
    <source>
        <dbReference type="ARBA" id="ARBA00022750"/>
    </source>
</evidence>
<organism evidence="5 6">
    <name type="scientific">Gigaspora margarita</name>
    <dbReference type="NCBI Taxonomy" id="4874"/>
    <lineage>
        <taxon>Eukaryota</taxon>
        <taxon>Fungi</taxon>
        <taxon>Fungi incertae sedis</taxon>
        <taxon>Mucoromycota</taxon>
        <taxon>Glomeromycotina</taxon>
        <taxon>Glomeromycetes</taxon>
        <taxon>Diversisporales</taxon>
        <taxon>Gigasporaceae</taxon>
        <taxon>Gigaspora</taxon>
    </lineage>
</organism>
<dbReference type="PROSITE" id="PS51767">
    <property type="entry name" value="PEPTIDASE_A1"/>
    <property type="match status" value="1"/>
</dbReference>
<dbReference type="EMBL" id="CAJVQB010017405">
    <property type="protein sequence ID" value="CAG8784102.1"/>
    <property type="molecule type" value="Genomic_DNA"/>
</dbReference>
<sequence>MSGAFVNSIPTLSVVRPAIIDTGTTLLIIPTEDAEELHKQIPGSEFDSQDNVYLIPCNTTAVVSLVFGGVGYKIPPRDLTFAPISDTQCVSAIIPGDIFPPLPIWLCGQTFLKNVYSVFDVGNKQVGFAQNK</sequence>
<comment type="similarity">
    <text evidence="1 3">Belongs to the peptidase A1 family.</text>
</comment>
<keyword evidence="6" id="KW-1185">Reference proteome</keyword>
<keyword evidence="3" id="KW-0378">Hydrolase</keyword>
<dbReference type="Proteomes" id="UP000789901">
    <property type="component" value="Unassembled WGS sequence"/>
</dbReference>
<keyword evidence="2 3" id="KW-0064">Aspartyl protease</keyword>
<evidence type="ECO:0000313" key="5">
    <source>
        <dbReference type="EMBL" id="CAG8784102.1"/>
    </source>
</evidence>
<keyword evidence="3" id="KW-0645">Protease</keyword>